<protein>
    <submittedName>
        <fullName evidence="2">Putative tick transposon</fullName>
    </submittedName>
</protein>
<dbReference type="AlphaFoldDB" id="A0A1E1XJ10"/>
<dbReference type="InterPro" id="IPR000477">
    <property type="entry name" value="RT_dom"/>
</dbReference>
<feature type="domain" description="Reverse transcriptase" evidence="1">
    <location>
        <begin position="1"/>
        <end position="208"/>
    </location>
</feature>
<dbReference type="PANTHER" id="PTHR19446">
    <property type="entry name" value="REVERSE TRANSCRIPTASES"/>
    <property type="match status" value="1"/>
</dbReference>
<accession>A0A1E1XJ10</accession>
<reference evidence="2" key="2">
    <citation type="journal article" date="2017" name="Front. Cell. Infect. Microbiol.">
        <title>Analysis of the Salivary Gland Transcriptome of Unfed and Partially Fed Amblyomma sculptum Ticks and Descriptive Proteome of the Saliva.</title>
        <authorList>
            <person name="Esteves E."/>
            <person name="Maruyama S.R."/>
            <person name="Kawahara R."/>
            <person name="Fujita A."/>
            <person name="Martins L.A."/>
            <person name="Righi A.A."/>
            <person name="Costa F.B."/>
            <person name="Palmisano G."/>
            <person name="Labruna M.B."/>
            <person name="Sa-Nunes A."/>
            <person name="Ribeiro J.M.C."/>
            <person name="Fogaca A.C."/>
        </authorList>
    </citation>
    <scope>NUCLEOTIDE SEQUENCE</scope>
</reference>
<proteinExistence type="evidence at transcript level"/>
<dbReference type="EMBL" id="GFAA01004216">
    <property type="protein sequence ID" value="JAT99218.1"/>
    <property type="molecule type" value="mRNA"/>
</dbReference>
<sequence>MFGFRPGLSTQDVFLQLKHHILDSPAGDTKAVLGVDLTKAFDNVTHAAILEGLHALGVGPRMYNYVRDFLSERTATLTLGDHQLPGVSLGARGTPQGAVLSPILFNIALLELPHQLAQVPDIHFSFYADITVWANRGSDGDMEHNLQLALNIINSYVHARGLACSPSKSELFLYRPRPHDPANPPICLKLGNHPIPIVSKIRILGLVLHSHGDTIQALQT</sequence>
<reference evidence="2" key="1">
    <citation type="submission" date="2016-09" db="EMBL/GenBank/DDBJ databases">
        <authorList>
            <person name="Capua I."/>
            <person name="De Benedictis P."/>
            <person name="Joannis T."/>
            <person name="Lombin L.H."/>
            <person name="Cattoli G."/>
        </authorList>
    </citation>
    <scope>NUCLEOTIDE SEQUENCE</scope>
</reference>
<dbReference type="PROSITE" id="PS50878">
    <property type="entry name" value="RT_POL"/>
    <property type="match status" value="1"/>
</dbReference>
<evidence type="ECO:0000259" key="1">
    <source>
        <dbReference type="PROSITE" id="PS50878"/>
    </source>
</evidence>
<dbReference type="SUPFAM" id="SSF56672">
    <property type="entry name" value="DNA/RNA polymerases"/>
    <property type="match status" value="1"/>
</dbReference>
<evidence type="ECO:0000313" key="2">
    <source>
        <dbReference type="EMBL" id="JAT99218.1"/>
    </source>
</evidence>
<name>A0A1E1XJ10_AMBSC</name>
<dbReference type="Pfam" id="PF00078">
    <property type="entry name" value="RVT_1"/>
    <property type="match status" value="1"/>
</dbReference>
<dbReference type="GO" id="GO:0071897">
    <property type="term" value="P:DNA biosynthetic process"/>
    <property type="evidence" value="ECO:0007669"/>
    <property type="project" value="UniProtKB-ARBA"/>
</dbReference>
<feature type="non-terminal residue" evidence="2">
    <location>
        <position position="220"/>
    </location>
</feature>
<organism evidence="2">
    <name type="scientific">Amblyomma sculptum</name>
    <name type="common">Tick</name>
    <dbReference type="NCBI Taxonomy" id="1581419"/>
    <lineage>
        <taxon>Eukaryota</taxon>
        <taxon>Metazoa</taxon>
        <taxon>Ecdysozoa</taxon>
        <taxon>Arthropoda</taxon>
        <taxon>Chelicerata</taxon>
        <taxon>Arachnida</taxon>
        <taxon>Acari</taxon>
        <taxon>Parasitiformes</taxon>
        <taxon>Ixodida</taxon>
        <taxon>Ixodoidea</taxon>
        <taxon>Ixodidae</taxon>
        <taxon>Amblyomminae</taxon>
        <taxon>Amblyomma</taxon>
    </lineage>
</organism>
<dbReference type="InterPro" id="IPR043502">
    <property type="entry name" value="DNA/RNA_pol_sf"/>
</dbReference>